<reference evidence="2 3" key="1">
    <citation type="submission" date="2011-08" db="EMBL/GenBank/DDBJ databases">
        <title>The Genome Sequence of Eubacteriaceae bacterium CM5.</title>
        <authorList>
            <consortium name="The Broad Institute Genome Sequencing Platform"/>
            <person name="Earl A."/>
            <person name="Ward D."/>
            <person name="Feldgarden M."/>
            <person name="Gevers D."/>
            <person name="Sizova M."/>
            <person name="Hazen A."/>
            <person name="Epstein S."/>
            <person name="Young S.K."/>
            <person name="Zeng Q."/>
            <person name="Gargeya S."/>
            <person name="Fitzgerald M."/>
            <person name="Haas B."/>
            <person name="Abouelleil A."/>
            <person name="Alvarado L."/>
            <person name="Arachchi H.M."/>
            <person name="Berlin A."/>
            <person name="Brown A."/>
            <person name="Chapman S.B."/>
            <person name="Chen Z."/>
            <person name="Dunbar C."/>
            <person name="Freedman E."/>
            <person name="Gearin G."/>
            <person name="Gellesch M."/>
            <person name="Goldberg J."/>
            <person name="Griggs A."/>
            <person name="Gujja S."/>
            <person name="Heiman D."/>
            <person name="Howarth C."/>
            <person name="Larson L."/>
            <person name="Lui A."/>
            <person name="MacDonald P.J.P."/>
            <person name="Montmayeur A."/>
            <person name="Murphy C."/>
            <person name="Neiman D."/>
            <person name="Pearson M."/>
            <person name="Priest M."/>
            <person name="Roberts A."/>
            <person name="Saif S."/>
            <person name="Shea T."/>
            <person name="Shenoy N."/>
            <person name="Sisk P."/>
            <person name="Stolte C."/>
            <person name="Sykes S."/>
            <person name="Wortman J."/>
            <person name="Nusbaum C."/>
            <person name="Birren B."/>
        </authorList>
    </citation>
    <scope>NUCLEOTIDE SEQUENCE [LARGE SCALE GENOMIC DNA]</scope>
    <source>
        <strain evidence="2 3">CM5</strain>
    </source>
</reference>
<dbReference type="EMBL" id="AFZG01000022">
    <property type="protein sequence ID" value="EHL19338.1"/>
    <property type="molecule type" value="Genomic_DNA"/>
</dbReference>
<dbReference type="InterPro" id="IPR036291">
    <property type="entry name" value="NAD(P)-bd_dom_sf"/>
</dbReference>
<comment type="caution">
    <text evidence="2">The sequence shown here is derived from an EMBL/GenBank/DDBJ whole genome shotgun (WGS) entry which is preliminary data.</text>
</comment>
<feature type="domain" description="RmlD-like substrate binding" evidence="1">
    <location>
        <begin position="1"/>
        <end position="201"/>
    </location>
</feature>
<evidence type="ECO:0000313" key="3">
    <source>
        <dbReference type="Proteomes" id="UP000003379"/>
    </source>
</evidence>
<evidence type="ECO:0000313" key="2">
    <source>
        <dbReference type="EMBL" id="EHL19338.1"/>
    </source>
</evidence>
<dbReference type="PANTHER" id="PTHR43245">
    <property type="entry name" value="BIFUNCTIONAL POLYMYXIN RESISTANCE PROTEIN ARNA"/>
    <property type="match status" value="1"/>
</dbReference>
<proteinExistence type="predicted"/>
<sequence length="279" mass="32913">MKIHVLGSNGYIAKRFLEHLDRKEVLTYSRYKKYSDVVFDIEKYDEFNYDNFKIGDYVIFLAAISSPDECNKNYEYAYNINVIGTKNIIKKLLDKGCRILFFSSDVVYGDDSCIFDENSTSNPFGNYGRMKYEIEEMFKKYINFKVFRLSYVFSKDDKFIQYLLNCSKNNITADVYDSLYRNVVYIDDVICGIINLIKTFDRWDNYLFNICGSDLLSRKNLVEIYTEVVDINLKYNVSKPSESFLLNRPKSINVKSIYFEKLLGRTSTKIKDAMIKEFF</sequence>
<gene>
    <name evidence="2" type="ORF">HMPREF9628_01522</name>
</gene>
<accession>G9XCE5</accession>
<dbReference type="RefSeq" id="WP_009529478.1">
    <property type="nucleotide sequence ID" value="NZ_JH414609.1"/>
</dbReference>
<dbReference type="Gene3D" id="3.40.50.720">
    <property type="entry name" value="NAD(P)-binding Rossmann-like Domain"/>
    <property type="match status" value="1"/>
</dbReference>
<organism evidence="2 3">
    <name type="scientific">Peptoanaerobacter stomatis</name>
    <dbReference type="NCBI Taxonomy" id="796937"/>
    <lineage>
        <taxon>Bacteria</taxon>
        <taxon>Bacillati</taxon>
        <taxon>Bacillota</taxon>
        <taxon>Clostridia</taxon>
        <taxon>Peptostreptococcales</taxon>
        <taxon>Filifactoraceae</taxon>
        <taxon>Peptoanaerobacter</taxon>
    </lineage>
</organism>
<dbReference type="AlphaFoldDB" id="G9XCE5"/>
<dbReference type="SUPFAM" id="SSF51735">
    <property type="entry name" value="NAD(P)-binding Rossmann-fold domains"/>
    <property type="match status" value="1"/>
</dbReference>
<evidence type="ECO:0000259" key="1">
    <source>
        <dbReference type="Pfam" id="PF04321"/>
    </source>
</evidence>
<protein>
    <recommendedName>
        <fullName evidence="1">RmlD-like substrate binding domain-containing protein</fullName>
    </recommendedName>
</protein>
<dbReference type="HOGENOM" id="CLU_992784_0_0_9"/>
<dbReference type="InterPro" id="IPR050177">
    <property type="entry name" value="Lipid_A_modif_metabolic_enz"/>
</dbReference>
<dbReference type="InterPro" id="IPR029903">
    <property type="entry name" value="RmlD-like-bd"/>
</dbReference>
<dbReference type="Pfam" id="PF04321">
    <property type="entry name" value="RmlD_sub_bind"/>
    <property type="match status" value="1"/>
</dbReference>
<dbReference type="Proteomes" id="UP000003379">
    <property type="component" value="Unassembled WGS sequence"/>
</dbReference>
<dbReference type="CDD" id="cd08946">
    <property type="entry name" value="SDR_e"/>
    <property type="match status" value="1"/>
</dbReference>
<dbReference type="STRING" id="796937.HMPREF9630_00680"/>
<dbReference type="PANTHER" id="PTHR43245:SF59">
    <property type="entry name" value="UDP-GLUCOSE EPIMERASE"/>
    <property type="match status" value="1"/>
</dbReference>
<name>G9XCE5_9FIRM</name>